<name>A0A0F7SMU7_PHARH</name>
<protein>
    <submittedName>
        <fullName evidence="2">Uncharacterized protein</fullName>
    </submittedName>
</protein>
<evidence type="ECO:0000256" key="1">
    <source>
        <dbReference type="SAM" id="MobiDB-lite"/>
    </source>
</evidence>
<dbReference type="EMBL" id="LN483345">
    <property type="protein sequence ID" value="CDZ98377.1"/>
    <property type="molecule type" value="Genomic_DNA"/>
</dbReference>
<sequence>MQNQARSQPHPQSVPSPALSLSLTNHPFGSGSASTPGAGLGGTGMSMGMGGGGVMGIGVLPPPLEITRQIELITMNHLPALEAHVNAFFDELESAVDVNDRVNADGQNGSKQQDSLRALSTQLTDLLRLLSTTGLGALPFAPPPPAATSTQDPLSSSMSTVDQKAPVLPPSLNEFSDQVQRSLQDLFMRRQGVRDACVVAEGVLAQKRV</sequence>
<organism evidence="2">
    <name type="scientific">Phaffia rhodozyma</name>
    <name type="common">Yeast</name>
    <name type="synonym">Xanthophyllomyces dendrorhous</name>
    <dbReference type="NCBI Taxonomy" id="264483"/>
    <lineage>
        <taxon>Eukaryota</taxon>
        <taxon>Fungi</taxon>
        <taxon>Dikarya</taxon>
        <taxon>Basidiomycota</taxon>
        <taxon>Agaricomycotina</taxon>
        <taxon>Tremellomycetes</taxon>
        <taxon>Cystofilobasidiales</taxon>
        <taxon>Mrakiaceae</taxon>
        <taxon>Phaffia</taxon>
    </lineage>
</organism>
<accession>A0A0F7SMU7</accession>
<feature type="region of interest" description="Disordered" evidence="1">
    <location>
        <begin position="1"/>
        <end position="44"/>
    </location>
</feature>
<evidence type="ECO:0000313" key="2">
    <source>
        <dbReference type="EMBL" id="CDZ98377.1"/>
    </source>
</evidence>
<proteinExistence type="predicted"/>
<feature type="region of interest" description="Disordered" evidence="1">
    <location>
        <begin position="140"/>
        <end position="172"/>
    </location>
</feature>
<feature type="compositionally biased region" description="Polar residues" evidence="1">
    <location>
        <begin position="148"/>
        <end position="162"/>
    </location>
</feature>
<dbReference type="AlphaFoldDB" id="A0A0F7SMU7"/>
<reference evidence="2" key="1">
    <citation type="submission" date="2014-08" db="EMBL/GenBank/DDBJ databases">
        <authorList>
            <person name="Sharma Rahul"/>
            <person name="Thines Marco"/>
        </authorList>
    </citation>
    <scope>NUCLEOTIDE SEQUENCE</scope>
</reference>
<feature type="compositionally biased region" description="Polar residues" evidence="1">
    <location>
        <begin position="1"/>
        <end position="27"/>
    </location>
</feature>